<organism evidence="1 2">
    <name type="scientific">Engelhardtia mirabilis</name>
    <dbReference type="NCBI Taxonomy" id="2528011"/>
    <lineage>
        <taxon>Bacteria</taxon>
        <taxon>Pseudomonadati</taxon>
        <taxon>Planctomycetota</taxon>
        <taxon>Planctomycetia</taxon>
        <taxon>Planctomycetia incertae sedis</taxon>
        <taxon>Engelhardtia</taxon>
    </lineage>
</organism>
<protein>
    <recommendedName>
        <fullName evidence="3">Bacterial Ig-like domain (Group 2)</fullName>
    </recommendedName>
</protein>
<dbReference type="KEGG" id="pbap:Pla133_18130"/>
<dbReference type="RefSeq" id="WP_145064546.1">
    <property type="nucleotide sequence ID" value="NZ_CP036287.1"/>
</dbReference>
<dbReference type="SUPFAM" id="SSF49373">
    <property type="entry name" value="Invasin/intimin cell-adhesion fragments"/>
    <property type="match status" value="2"/>
</dbReference>
<dbReference type="InterPro" id="IPR013783">
    <property type="entry name" value="Ig-like_fold"/>
</dbReference>
<dbReference type="Gene3D" id="2.60.40.10">
    <property type="entry name" value="Immunoglobulins"/>
    <property type="match status" value="2"/>
</dbReference>
<keyword evidence="2" id="KW-1185">Reference proteome</keyword>
<dbReference type="Proteomes" id="UP000316921">
    <property type="component" value="Chromosome"/>
</dbReference>
<evidence type="ECO:0008006" key="3">
    <source>
        <dbReference type="Google" id="ProtNLM"/>
    </source>
</evidence>
<reference evidence="1 2" key="1">
    <citation type="submission" date="2019-02" db="EMBL/GenBank/DDBJ databases">
        <title>Deep-cultivation of Planctomycetes and their phenomic and genomic characterization uncovers novel biology.</title>
        <authorList>
            <person name="Wiegand S."/>
            <person name="Jogler M."/>
            <person name="Boedeker C."/>
            <person name="Pinto D."/>
            <person name="Vollmers J."/>
            <person name="Rivas-Marin E."/>
            <person name="Kohn T."/>
            <person name="Peeters S.H."/>
            <person name="Heuer A."/>
            <person name="Rast P."/>
            <person name="Oberbeckmann S."/>
            <person name="Bunk B."/>
            <person name="Jeske O."/>
            <person name="Meyerdierks A."/>
            <person name="Storesund J.E."/>
            <person name="Kallscheuer N."/>
            <person name="Luecker S."/>
            <person name="Lage O.M."/>
            <person name="Pohl T."/>
            <person name="Merkel B.J."/>
            <person name="Hornburger P."/>
            <person name="Mueller R.-W."/>
            <person name="Bruemmer F."/>
            <person name="Labrenz M."/>
            <person name="Spormann A.M."/>
            <person name="Op den Camp H."/>
            <person name="Overmann J."/>
            <person name="Amann R."/>
            <person name="Jetten M.S.M."/>
            <person name="Mascher T."/>
            <person name="Medema M.H."/>
            <person name="Devos D.P."/>
            <person name="Kaster A.-K."/>
            <person name="Ovreas L."/>
            <person name="Rohde M."/>
            <person name="Galperin M.Y."/>
            <person name="Jogler C."/>
        </authorList>
    </citation>
    <scope>NUCLEOTIDE SEQUENCE [LARGE SCALE GENOMIC DNA]</scope>
    <source>
        <strain evidence="1 2">Pla133</strain>
    </source>
</reference>
<dbReference type="InterPro" id="IPR008964">
    <property type="entry name" value="Invasin/intimin_cell_adhesion"/>
</dbReference>
<evidence type="ECO:0000313" key="2">
    <source>
        <dbReference type="Proteomes" id="UP000316921"/>
    </source>
</evidence>
<dbReference type="Gene3D" id="2.60.40.1080">
    <property type="match status" value="1"/>
</dbReference>
<name>A0A518BID5_9BACT</name>
<evidence type="ECO:0000313" key="1">
    <source>
        <dbReference type="EMBL" id="QDU66737.1"/>
    </source>
</evidence>
<dbReference type="AlphaFoldDB" id="A0A518BID5"/>
<gene>
    <name evidence="1" type="ORF">Pla133_18130</name>
</gene>
<accession>A0A518BID5</accession>
<dbReference type="EMBL" id="CP036287">
    <property type="protein sequence ID" value="QDU66737.1"/>
    <property type="molecule type" value="Genomic_DNA"/>
</dbReference>
<sequence length="1237" mass="122085">MTQVAIGDDEQQQLRAPRAAGLVLLALTALCGAPACGGGGGGGPAATSVGPASPNPLGISIVPPPAATLAPVVVVAGKASAAGSAVTVQGGASEASVVAGTDRSFSVNVPLVADRRNALFLRETTPTGEGLPAVPLEVVQDGTPPRVAIEFPADGATLTSSTTAVSGRVGDLLSGFAGLSVTVDGVPAVVDRGFGSDGSFWLDGVVLDPFAPTQIEVVATDAVGNESTTSATVVFQEPAGFTLAADGGDGQTAVAGQFAAAPLEVGLSRPDGSPLAGKLVRFEVAAGGGRLAPDDGSGVDPSSPQRVQVLTDSIGVARARFELGSRAGRGVHRVRADSVDVEGQAWFLASAVAGSELQVHAVTGELQSQVAGGVAGRMLEARVTDGANPIAGRAVRFQVMGGTGVVRNPATGVQAAAVTANSDATGLARVQYFTGAEPGIERIEARLDGLPEAGLTQFTLRVLAAGQPATSFGGFVIDGGLQPLVGGTCRLQLGELELTAVTDERGRFLFSGIEGDGPATLTIDGDTVSAVLGPAGFVPVSVVAPYPTVTREVFIAPGVAGSLPGPLVLPRLPSSGGQLYNGTSDVTLTLAGLPGFRLTIPAGSLTLPPHTVLGDGSSLGATVTPSPGDPLPVPAILTAVQVAIDDLPAPLPDGAPALLGWYLSPGGASVSAPTTLKLPNLGGLRPGARAAVQFFDEAGGRFERFALATVEPDGRSLVASLEGGLATSGWMALSAGGAAGIAATFDESAAATPKFSPLWSIRLGGRVVPGGAQGGFELRDVPVRDGIGDQGAGGVADGLADRMLRVTGVRESGGGLLFATTAPLTFSAGESLAVTPGSLSSLPPNLPASLAFGLDLTALVSGGVAFPSFVATLSNGAKVSVVSAAAGATYVSTDAHVATVDDGGVVTATGAGSATIGAFNDGLAASVDVAVTNPAPLTVSVVGSVVTAEGAPVPGATVSLGGLGVSVLSAADGSFALADLVVQQGAGLSVTALLEVGSSLLLGSAALPAPVDDGIVDAGLLSLQVADRALVFGEPVDGTFQAELVADALTAAGLFAEYLPTLPTDLDAYAVLWCAETFGSLTLAQEQALVEFVQSGRGLHLSGERDACCSAANAFVQRILDGLLVNGVTVGGAGDVSGPYLVNPSAAGNADSQPNDLAQLPLCAAGALVGSIAPKNVLAAGVTDLVVAAVFEGSDLIGGLGRVSVVMDTDWEFLAGCENPNADAFEAIANIASFLAP</sequence>
<proteinExistence type="predicted"/>